<dbReference type="Gene3D" id="3.40.50.1240">
    <property type="entry name" value="Phosphoglycerate mutase-like"/>
    <property type="match status" value="1"/>
</dbReference>
<proteinExistence type="predicted"/>
<dbReference type="InterPro" id="IPR029033">
    <property type="entry name" value="His_PPase_superfam"/>
</dbReference>
<dbReference type="Pfam" id="PF00300">
    <property type="entry name" value="His_Phos_1"/>
    <property type="match status" value="1"/>
</dbReference>
<dbReference type="SMART" id="SM00855">
    <property type="entry name" value="PGAM"/>
    <property type="match status" value="1"/>
</dbReference>
<dbReference type="EMBL" id="UEYP01000016">
    <property type="protein sequence ID" value="SSC65013.1"/>
    <property type="molecule type" value="Genomic_DNA"/>
</dbReference>
<accession>A0A376AC26</accession>
<dbReference type="RefSeq" id="WP_115672148.1">
    <property type="nucleotide sequence ID" value="NZ_UEYP01000016.1"/>
</dbReference>
<evidence type="ECO:0008006" key="3">
    <source>
        <dbReference type="Google" id="ProtNLM"/>
    </source>
</evidence>
<reference evidence="2" key="1">
    <citation type="submission" date="2018-07" db="EMBL/GenBank/DDBJ databases">
        <authorList>
            <person name="Peiro R."/>
            <person name="Begona"/>
            <person name="Cbmso G."/>
            <person name="Lopez M."/>
            <person name="Gonzalez S."/>
        </authorList>
    </citation>
    <scope>NUCLEOTIDE SEQUENCE [LARGE SCALE GENOMIC DNA]</scope>
</reference>
<keyword evidence="2" id="KW-1185">Reference proteome</keyword>
<evidence type="ECO:0000313" key="1">
    <source>
        <dbReference type="EMBL" id="SSC65013.1"/>
    </source>
</evidence>
<organism evidence="1 2">
    <name type="scientific">Ciceribacter selenitireducens ATCC BAA-1503</name>
    <dbReference type="NCBI Taxonomy" id="1336235"/>
    <lineage>
        <taxon>Bacteria</taxon>
        <taxon>Pseudomonadati</taxon>
        <taxon>Pseudomonadota</taxon>
        <taxon>Alphaproteobacteria</taxon>
        <taxon>Hyphomicrobiales</taxon>
        <taxon>Rhizobiaceae</taxon>
        <taxon>Ciceribacter</taxon>
    </lineage>
</organism>
<name>A0A376AC26_9HYPH</name>
<dbReference type="OrthoDB" id="9810154at2"/>
<dbReference type="PANTHER" id="PTHR47623:SF1">
    <property type="entry name" value="OS09G0287300 PROTEIN"/>
    <property type="match status" value="1"/>
</dbReference>
<dbReference type="Proteomes" id="UP000254764">
    <property type="component" value="Unassembled WGS sequence"/>
</dbReference>
<evidence type="ECO:0000313" key="2">
    <source>
        <dbReference type="Proteomes" id="UP000254764"/>
    </source>
</evidence>
<protein>
    <recommendedName>
        <fullName evidence="3">Phosphohistidine phosphatase SixA</fullName>
    </recommendedName>
</protein>
<gene>
    <name evidence="1" type="ORF">RHIZ70_721</name>
</gene>
<dbReference type="PANTHER" id="PTHR47623">
    <property type="entry name" value="OS09G0287300 PROTEIN"/>
    <property type="match status" value="1"/>
</dbReference>
<dbReference type="AlphaFoldDB" id="A0A376AC26"/>
<dbReference type="InterPro" id="IPR013078">
    <property type="entry name" value="His_Pase_superF_clade-1"/>
</dbReference>
<dbReference type="SUPFAM" id="SSF53254">
    <property type="entry name" value="Phosphoglycerate mutase-like"/>
    <property type="match status" value="1"/>
</dbReference>
<dbReference type="CDD" id="cd07067">
    <property type="entry name" value="HP_PGM_like"/>
    <property type="match status" value="1"/>
</dbReference>
<sequence>MPSKLQDAGEAGGLRLLLLRHAKSAWPEGVTDEERPLNGRGRAAAQLMGDFLAKEKLIPDLALVSTARRTQETWAAARERLPRKPEMRSEGALYAASPERMLAVLRAVGHGPKTVLMLAHNPGTQEMALALSGPGSDGPSRQAIAEKYPTAGLAVIDFAVAEWRDVEAGGGRLVRLVTPRSIV</sequence>